<keyword evidence="3 5" id="KW-1133">Transmembrane helix</keyword>
<protein>
    <submittedName>
        <fullName evidence="6">NST UDP-galactose transporter</fullName>
    </submittedName>
</protein>
<dbReference type="OMA" id="IVEGWHE"/>
<feature type="transmembrane region" description="Helical" evidence="5">
    <location>
        <begin position="80"/>
        <end position="102"/>
    </location>
</feature>
<dbReference type="OrthoDB" id="29773at2759"/>
<comment type="subcellular location">
    <subcellularLocation>
        <location evidence="1">Membrane</location>
        <topology evidence="1">Multi-pass membrane protein</topology>
    </subcellularLocation>
</comment>
<feature type="transmembrane region" description="Helical" evidence="5">
    <location>
        <begin position="108"/>
        <end position="127"/>
    </location>
</feature>
<gene>
    <name evidence="7" type="primary">gms2</name>
    <name evidence="6" type="ORF">SJAG_01177</name>
</gene>
<organism evidence="6 8">
    <name type="scientific">Schizosaccharomyces japonicus (strain yFS275 / FY16936)</name>
    <name type="common">Fission yeast</name>
    <dbReference type="NCBI Taxonomy" id="402676"/>
    <lineage>
        <taxon>Eukaryota</taxon>
        <taxon>Fungi</taxon>
        <taxon>Dikarya</taxon>
        <taxon>Ascomycota</taxon>
        <taxon>Taphrinomycotina</taxon>
        <taxon>Schizosaccharomycetes</taxon>
        <taxon>Schizosaccharomycetales</taxon>
        <taxon>Schizosaccharomycetaceae</taxon>
        <taxon>Schizosaccharomyces</taxon>
    </lineage>
</organism>
<keyword evidence="4 5" id="KW-0472">Membrane</keyword>
<evidence type="ECO:0000256" key="1">
    <source>
        <dbReference type="ARBA" id="ARBA00004141"/>
    </source>
</evidence>
<dbReference type="Gene3D" id="1.10.3730.20">
    <property type="match status" value="1"/>
</dbReference>
<dbReference type="EMBL" id="KE651168">
    <property type="protein sequence ID" value="EEB06138.2"/>
    <property type="molecule type" value="Genomic_DNA"/>
</dbReference>
<evidence type="ECO:0000256" key="4">
    <source>
        <dbReference type="ARBA" id="ARBA00023136"/>
    </source>
</evidence>
<dbReference type="Proteomes" id="UP000001744">
    <property type="component" value="Unassembled WGS sequence"/>
</dbReference>
<dbReference type="PANTHER" id="PTHR13146:SF0">
    <property type="entry name" value="SOLUTE CARRIER FAMILY 35 MEMBER F6"/>
    <property type="match status" value="1"/>
</dbReference>
<name>B6JZY8_SCHJY</name>
<dbReference type="VEuPathDB" id="FungiDB:SJAG_01177"/>
<dbReference type="GO" id="GO:0015165">
    <property type="term" value="F:pyrimidine nucleotide-sugar transmembrane transporter activity"/>
    <property type="evidence" value="ECO:0007669"/>
    <property type="project" value="InterPro"/>
</dbReference>
<dbReference type="PANTHER" id="PTHR13146">
    <property type="match status" value="1"/>
</dbReference>
<reference evidence="6 8" key="1">
    <citation type="journal article" date="2011" name="Science">
        <title>Comparative functional genomics of the fission yeasts.</title>
        <authorList>
            <person name="Rhind N."/>
            <person name="Chen Z."/>
            <person name="Yassour M."/>
            <person name="Thompson D.A."/>
            <person name="Haas B.J."/>
            <person name="Habib N."/>
            <person name="Wapinski I."/>
            <person name="Roy S."/>
            <person name="Lin M.F."/>
            <person name="Heiman D.I."/>
            <person name="Young S.K."/>
            <person name="Furuya K."/>
            <person name="Guo Y."/>
            <person name="Pidoux A."/>
            <person name="Chen H.M."/>
            <person name="Robbertse B."/>
            <person name="Goldberg J.M."/>
            <person name="Aoki K."/>
            <person name="Bayne E.H."/>
            <person name="Berlin A.M."/>
            <person name="Desjardins C.A."/>
            <person name="Dobbs E."/>
            <person name="Dukaj L."/>
            <person name="Fan L."/>
            <person name="FitzGerald M.G."/>
            <person name="French C."/>
            <person name="Gujja S."/>
            <person name="Hansen K."/>
            <person name="Keifenheim D."/>
            <person name="Levin J.Z."/>
            <person name="Mosher R.A."/>
            <person name="Mueller C.A."/>
            <person name="Pfiffner J."/>
            <person name="Priest M."/>
            <person name="Russ C."/>
            <person name="Smialowska A."/>
            <person name="Swoboda P."/>
            <person name="Sykes S.M."/>
            <person name="Vaughn M."/>
            <person name="Vengrova S."/>
            <person name="Yoder R."/>
            <person name="Zeng Q."/>
            <person name="Allshire R."/>
            <person name="Baulcombe D."/>
            <person name="Birren B.W."/>
            <person name="Brown W."/>
            <person name="Ekwall K."/>
            <person name="Kellis M."/>
            <person name="Leatherwood J."/>
            <person name="Levin H."/>
            <person name="Margalit H."/>
            <person name="Martienssen R."/>
            <person name="Nieduszynski C.A."/>
            <person name="Spatafora J.W."/>
            <person name="Friedman N."/>
            <person name="Dalgaard J.Z."/>
            <person name="Baumann P."/>
            <person name="Niki H."/>
            <person name="Regev A."/>
            <person name="Nusbaum C."/>
        </authorList>
    </citation>
    <scope>NUCLEOTIDE SEQUENCE [LARGE SCALE GENOMIC DNA]</scope>
    <source>
        <strain evidence="8">yFS275 / FY16936</strain>
    </source>
</reference>
<dbReference type="GO" id="GO:0000139">
    <property type="term" value="C:Golgi membrane"/>
    <property type="evidence" value="ECO:0007669"/>
    <property type="project" value="InterPro"/>
</dbReference>
<dbReference type="HOGENOM" id="CLU_025028_1_0_1"/>
<dbReference type="AlphaFoldDB" id="B6JZY8"/>
<dbReference type="JaponicusDB" id="SJAG_01177">
    <property type="gene designation" value="gms2"/>
</dbReference>
<dbReference type="InterPro" id="IPR007271">
    <property type="entry name" value="Nuc_sug_transpt"/>
</dbReference>
<evidence type="ECO:0000256" key="3">
    <source>
        <dbReference type="ARBA" id="ARBA00022989"/>
    </source>
</evidence>
<feature type="transmembrane region" description="Helical" evidence="5">
    <location>
        <begin position="136"/>
        <end position="154"/>
    </location>
</feature>
<evidence type="ECO:0000256" key="2">
    <source>
        <dbReference type="ARBA" id="ARBA00022692"/>
    </source>
</evidence>
<dbReference type="InterPro" id="IPR037185">
    <property type="entry name" value="EmrE-like"/>
</dbReference>
<dbReference type="STRING" id="402676.B6JZY8"/>
<feature type="transmembrane region" description="Helical" evidence="5">
    <location>
        <begin position="166"/>
        <end position="186"/>
    </location>
</feature>
<sequence length="264" mass="29258">MTSKVTLPIVMLASGVANTVLSKYQDLLAEENGPVKSVAIFQSLNIFMGEACLWFYVIWNRWKNRFGYAPVKPLTTGQKMSMAIPAFMDICGSTLMNVGLLFTSASVYQMTRGSLIIFVALFSMLFLQKRLTLQRWLCLAFVVLGVAIVGYSGSSVNAGVDPTLGLVAILVGQMFLATQFTVEEYLLSSIDIEPNEVVAYEGTFGVIFVLIIMVVSYIFVGRTPEGKNGWFDFTHVFHRFNEEPMLYVISGVILISIAFFNALV</sequence>
<proteinExistence type="predicted"/>
<evidence type="ECO:0000256" key="5">
    <source>
        <dbReference type="SAM" id="Phobius"/>
    </source>
</evidence>
<dbReference type="Pfam" id="PF04142">
    <property type="entry name" value="Nuc_sug_transp"/>
    <property type="match status" value="1"/>
</dbReference>
<dbReference type="GeneID" id="7047435"/>
<dbReference type="GO" id="GO:0016020">
    <property type="term" value="C:membrane"/>
    <property type="evidence" value="ECO:0000318"/>
    <property type="project" value="GO_Central"/>
</dbReference>
<evidence type="ECO:0000313" key="6">
    <source>
        <dbReference type="EMBL" id="EEB06138.2"/>
    </source>
</evidence>
<evidence type="ECO:0000313" key="8">
    <source>
        <dbReference type="Proteomes" id="UP000001744"/>
    </source>
</evidence>
<feature type="transmembrane region" description="Helical" evidence="5">
    <location>
        <begin position="38"/>
        <end position="59"/>
    </location>
</feature>
<dbReference type="RefSeq" id="XP_002172431.2">
    <property type="nucleotide sequence ID" value="XM_002172395.2"/>
</dbReference>
<feature type="transmembrane region" description="Helical" evidence="5">
    <location>
        <begin position="245"/>
        <end position="263"/>
    </location>
</feature>
<keyword evidence="2 5" id="KW-0812">Transmembrane</keyword>
<keyword evidence="8" id="KW-1185">Reference proteome</keyword>
<dbReference type="eggNOG" id="KOG3912">
    <property type="taxonomic scope" value="Eukaryota"/>
</dbReference>
<feature type="transmembrane region" description="Helical" evidence="5">
    <location>
        <begin position="198"/>
        <end position="220"/>
    </location>
</feature>
<dbReference type="SUPFAM" id="SSF103481">
    <property type="entry name" value="Multidrug resistance efflux transporter EmrE"/>
    <property type="match status" value="1"/>
</dbReference>
<evidence type="ECO:0000313" key="7">
    <source>
        <dbReference type="JaponicusDB" id="SJAG_01177"/>
    </source>
</evidence>
<accession>B6JZY8</accession>